<dbReference type="EMBL" id="JADHEC010000012">
    <property type="protein sequence ID" value="MBF2708401.1"/>
    <property type="molecule type" value="Genomic_DNA"/>
</dbReference>
<comment type="caution">
    <text evidence="9">Lacks conserved residue(s) required for the propagation of feature annotation.</text>
</comment>
<dbReference type="NCBIfam" id="TIGR00966">
    <property type="entry name" value="transloc_SecF"/>
    <property type="match status" value="1"/>
</dbReference>
<dbReference type="PRINTS" id="PR01755">
    <property type="entry name" value="SECFTRNLCASE"/>
</dbReference>
<dbReference type="InterPro" id="IPR005665">
    <property type="entry name" value="SecF_bac"/>
</dbReference>
<dbReference type="AlphaFoldDB" id="A0A930UBS2"/>
<comment type="similarity">
    <text evidence="10">Belongs to the SecD/SecF family. SecF subfamily.</text>
</comment>
<dbReference type="Gene3D" id="3.30.1360.200">
    <property type="match status" value="1"/>
</dbReference>
<dbReference type="FunFam" id="1.20.1640.10:FF:000004">
    <property type="entry name" value="Protein translocase subunit SecD"/>
    <property type="match status" value="1"/>
</dbReference>
<dbReference type="InterPro" id="IPR054384">
    <property type="entry name" value="SecDF_P1_head"/>
</dbReference>
<proteinExistence type="inferred from homology"/>
<keyword evidence="8 9" id="KW-0472">Membrane</keyword>
<evidence type="ECO:0000313" key="15">
    <source>
        <dbReference type="Proteomes" id="UP000646211"/>
    </source>
</evidence>
<keyword evidence="5 9" id="KW-0653">Protein transport</keyword>
<comment type="function">
    <text evidence="9">Part of the Sec protein translocase complex. Interacts with the SecYEG preprotein conducting channel. SecDF uses the proton motive force (PMF) to complete protein translocation after the ATP-dependent function of SecA.</text>
</comment>
<feature type="transmembrane region" description="Helical" evidence="9">
    <location>
        <begin position="594"/>
        <end position="613"/>
    </location>
</feature>
<dbReference type="HAMAP" id="MF_01464_B">
    <property type="entry name" value="SecF_B"/>
    <property type="match status" value="1"/>
</dbReference>
<dbReference type="Gene3D" id="1.20.1640.10">
    <property type="entry name" value="Multidrug efflux transporter AcrB transmembrane domain"/>
    <property type="match status" value="2"/>
</dbReference>
<comment type="similarity">
    <text evidence="9">Belongs to the SecD/SecF family. SecD subfamily.</text>
</comment>
<evidence type="ECO:0000256" key="5">
    <source>
        <dbReference type="ARBA" id="ARBA00022927"/>
    </source>
</evidence>
<evidence type="ECO:0000259" key="11">
    <source>
        <dbReference type="Pfam" id="PF02355"/>
    </source>
</evidence>
<feature type="transmembrane region" description="Helical" evidence="9">
    <location>
        <begin position="619"/>
        <end position="642"/>
    </location>
</feature>
<comment type="caution">
    <text evidence="14">The sequence shown here is derived from an EMBL/GenBank/DDBJ whole genome shotgun (WGS) entry which is preliminary data.</text>
</comment>
<feature type="transmembrane region" description="Helical" evidence="9">
    <location>
        <begin position="517"/>
        <end position="540"/>
    </location>
</feature>
<dbReference type="NCBIfam" id="TIGR00916">
    <property type="entry name" value="2A0604s01"/>
    <property type="match status" value="2"/>
</dbReference>
<evidence type="ECO:0000256" key="10">
    <source>
        <dbReference type="HAMAP-Rule" id="MF_01464"/>
    </source>
</evidence>
<feature type="transmembrane region" description="Helical" evidence="9">
    <location>
        <begin position="814"/>
        <end position="831"/>
    </location>
</feature>
<dbReference type="GO" id="GO:0006605">
    <property type="term" value="P:protein targeting"/>
    <property type="evidence" value="ECO:0007669"/>
    <property type="project" value="UniProtKB-UniRule"/>
</dbReference>
<feature type="domain" description="Protein export membrane protein SecD/SecF C-terminal" evidence="11">
    <location>
        <begin position="472"/>
        <end position="644"/>
    </location>
</feature>
<evidence type="ECO:0000256" key="3">
    <source>
        <dbReference type="ARBA" id="ARBA00022475"/>
    </source>
</evidence>
<dbReference type="PANTHER" id="PTHR30081:SF1">
    <property type="entry name" value="PROTEIN TRANSLOCASE SUBUNIT SECD"/>
    <property type="match status" value="1"/>
</dbReference>
<sequence length="990" mass="108202">MQNKGLIKFFAILFALVSIYQLSFTFVSSKVKNDAKTFANGNPDKELKYLDSIGKENVFNLGFTNFTFNEVKDKQINKGLDLEGGINVILQISVKDVLKGLANNSKNPVFNKSLADATANQRGNQAYIDAFFEAFDANSKGTVKLASPDIFANRTLQGEDGINFQMTDAEAQKVIRKKVDESVDSAFGVLRKRIDQFGVTQPNIQKLGNSGQILVELPGAKDVDRAKKLLSSTAQLQFWETYKIDEIGNFLLAANEALKKTEIKSPEVKAVVKDTLSALLTDKKDSSATKKGNNPILDKIIQQGGGPVLGLFSPKDTAVVGGYLRRADIRVLLAQDQHYAKFVWGKPTTLKDAKGKEIDAVELYALKGNRDDVAAMSGGVVTDAKDSFDQSGKPAVTMQMNGQGAKAWEELTGRAYTQKSNIAIVLDNIVYSAPGVSSGPISGGRSEISGTFDISETKDLANVLRAGKLPAAADIIQSDVVGPSLGQEAIDNGTNSALIGLLLVSLWMMVYYGKAGWYANVALAVNLLFLFGILASLGAVLTLPGIAGIVLTMGTAVDANIIIYERAKEELRSGKSLEEAVKASYGWKGAMRSIVDANVTHILTGGVLFIFGSGPIKGFATTLLIGIITSLFTSIFIARIFIDWTISKNNKLSFVTSFSKNFFTNFHFDFLKIKKWTYAFSAIVTIVSIYSLATNGLDQGVDFVGGRTFQVRFEKPIEVEVVKAELGKVFDGSAEVKVFGKDNQLKITTKYKVQEHGIQADQDVNKLLYDNLKKHYSAGLTYDKFVNAYEGKKFGIVQASKVGPTVAEDIKTNAYWAVLGAMLIVGLYLVISFRKWQYSLGAIAAVIHDVIFVLGIYSLCYKFMPFGMEIDQHFIAAILTVIGYSMNDTVIVFDRVREFLDGKKAKGNFNSIVNQSINSTMSRTINTSLTMIMVLLIMFIFGGESIRGFIFAMLIGIVVGTYSSLFIATPVLCDTMSEEEHKKIEREHNV</sequence>
<feature type="transmembrane region" description="Helical" evidence="9">
    <location>
        <begin position="838"/>
        <end position="859"/>
    </location>
</feature>
<dbReference type="Proteomes" id="UP000646211">
    <property type="component" value="Unassembled WGS sequence"/>
</dbReference>
<protein>
    <recommendedName>
        <fullName evidence="9 10">Multifunctional fusion protein</fullName>
    </recommendedName>
    <domain>
        <recommendedName>
            <fullName evidence="9">Protein translocase subunit SecD</fullName>
        </recommendedName>
    </domain>
    <domain>
        <recommendedName>
            <fullName evidence="10">Protein-export membrane protein SecF</fullName>
        </recommendedName>
    </domain>
</protein>
<comment type="subcellular location">
    <subcellularLocation>
        <location evidence="1 9">Cell membrane</location>
        <topology evidence="1 9">Multi-pass membrane protein</topology>
    </subcellularLocation>
</comment>
<evidence type="ECO:0000256" key="8">
    <source>
        <dbReference type="ARBA" id="ARBA00023136"/>
    </source>
</evidence>
<evidence type="ECO:0000256" key="6">
    <source>
        <dbReference type="ARBA" id="ARBA00022989"/>
    </source>
</evidence>
<dbReference type="NCBIfam" id="NF009585">
    <property type="entry name" value="PRK13024.1-5"/>
    <property type="match status" value="1"/>
</dbReference>
<evidence type="ECO:0000256" key="1">
    <source>
        <dbReference type="ARBA" id="ARBA00004651"/>
    </source>
</evidence>
<evidence type="ECO:0000256" key="7">
    <source>
        <dbReference type="ARBA" id="ARBA00023010"/>
    </source>
</evidence>
<accession>A0A930UBS2</accession>
<evidence type="ECO:0000256" key="9">
    <source>
        <dbReference type="HAMAP-Rule" id="MF_01463"/>
    </source>
</evidence>
<dbReference type="NCBIfam" id="TIGR01129">
    <property type="entry name" value="secD"/>
    <property type="match status" value="1"/>
</dbReference>
<feature type="transmembrane region" description="Helical" evidence="9">
    <location>
        <begin position="874"/>
        <end position="893"/>
    </location>
</feature>
<keyword evidence="15" id="KW-1185">Reference proteome</keyword>
<feature type="domain" description="Protein export membrane protein SecD/SecF C-terminal" evidence="11">
    <location>
        <begin position="792"/>
        <end position="974"/>
    </location>
</feature>
<dbReference type="Gene3D" id="3.30.70.3220">
    <property type="match status" value="1"/>
</dbReference>
<feature type="transmembrane region" description="Helical" evidence="9">
    <location>
        <begin position="493"/>
        <end position="510"/>
    </location>
</feature>
<evidence type="ECO:0000256" key="4">
    <source>
        <dbReference type="ARBA" id="ARBA00022692"/>
    </source>
</evidence>
<feature type="domain" description="SecDF P1 head subdomain" evidence="13">
    <location>
        <begin position="374"/>
        <end position="471"/>
    </location>
</feature>
<gene>
    <name evidence="14" type="primary">secDF</name>
    <name evidence="9" type="synonym">secD</name>
    <name evidence="10" type="synonym">secF</name>
    <name evidence="14" type="ORF">IR213_07340</name>
</gene>
<feature type="transmembrane region" description="Helical" evidence="9">
    <location>
        <begin position="676"/>
        <end position="693"/>
    </location>
</feature>
<evidence type="ECO:0000313" key="14">
    <source>
        <dbReference type="EMBL" id="MBF2708401.1"/>
    </source>
</evidence>
<feature type="transmembrane region" description="Helical" evidence="9">
    <location>
        <begin position="925"/>
        <end position="943"/>
    </location>
</feature>
<dbReference type="Pfam" id="PF07549">
    <property type="entry name" value="Sec_GG"/>
    <property type="match status" value="1"/>
</dbReference>
<keyword evidence="4 9" id="KW-0812">Transmembrane</keyword>
<dbReference type="InterPro" id="IPR022645">
    <property type="entry name" value="SecD/SecF_bac"/>
</dbReference>
<keyword evidence="3 9" id="KW-1003">Cell membrane</keyword>
<comment type="subunit">
    <text evidence="10">Forms a complex with SecD. Part of the essential Sec protein translocation apparatus which comprises SecA, SecYEG and auxiliary proteins SecDF. Other proteins may also be involved.</text>
</comment>
<dbReference type="InterPro" id="IPR048634">
    <property type="entry name" value="SecD_SecF_C"/>
</dbReference>
<name>A0A930UBS2_9FLAO</name>
<dbReference type="GO" id="GO:0065002">
    <property type="term" value="P:intracellular protein transmembrane transport"/>
    <property type="evidence" value="ECO:0007669"/>
    <property type="project" value="UniProtKB-UniRule"/>
</dbReference>
<feature type="transmembrane region" description="Helical" evidence="9">
    <location>
        <begin position="949"/>
        <end position="973"/>
    </location>
</feature>
<feature type="domain" description="Protein translocase subunit SecDF P1" evidence="12">
    <location>
        <begin position="184"/>
        <end position="240"/>
    </location>
</feature>
<evidence type="ECO:0000259" key="13">
    <source>
        <dbReference type="Pfam" id="PF22599"/>
    </source>
</evidence>
<dbReference type="GO" id="GO:0005886">
    <property type="term" value="C:plasma membrane"/>
    <property type="evidence" value="ECO:0007669"/>
    <property type="project" value="UniProtKB-SubCell"/>
</dbReference>
<dbReference type="Pfam" id="PF22599">
    <property type="entry name" value="SecDF_P1_head"/>
    <property type="match status" value="1"/>
</dbReference>
<dbReference type="Pfam" id="PF02355">
    <property type="entry name" value="SecD_SecF_C"/>
    <property type="match status" value="2"/>
</dbReference>
<organism evidence="14 15">
    <name type="scientific">Flavobacterium soyangense</name>
    <dbReference type="NCBI Taxonomy" id="2023265"/>
    <lineage>
        <taxon>Bacteria</taxon>
        <taxon>Pseudomonadati</taxon>
        <taxon>Bacteroidota</taxon>
        <taxon>Flavobacteriia</taxon>
        <taxon>Flavobacteriales</taxon>
        <taxon>Flavobacteriaceae</taxon>
        <taxon>Flavobacterium</taxon>
    </lineage>
</organism>
<dbReference type="InterPro" id="IPR022646">
    <property type="entry name" value="SecD/SecF_CS"/>
</dbReference>
<keyword evidence="2 9" id="KW-0813">Transport</keyword>
<dbReference type="SUPFAM" id="SSF82866">
    <property type="entry name" value="Multidrug efflux transporter AcrB transmembrane domain"/>
    <property type="match status" value="2"/>
</dbReference>
<comment type="subunit">
    <text evidence="9">Forms a complex with SecF. Part of the essential Sec protein translocation apparatus which comprises SecA, SecYEG and auxiliary proteins SecDF. Other proteins may also be involved.</text>
</comment>
<dbReference type="InterPro" id="IPR005791">
    <property type="entry name" value="SecD"/>
</dbReference>
<dbReference type="InterPro" id="IPR048631">
    <property type="entry name" value="SecD_1st"/>
</dbReference>
<evidence type="ECO:0000259" key="12">
    <source>
        <dbReference type="Pfam" id="PF21760"/>
    </source>
</evidence>
<keyword evidence="7 9" id="KW-0811">Translocation</keyword>
<evidence type="ECO:0000256" key="2">
    <source>
        <dbReference type="ARBA" id="ARBA00022448"/>
    </source>
</evidence>
<keyword evidence="6 9" id="KW-1133">Transmembrane helix</keyword>
<dbReference type="HAMAP" id="MF_01463_B">
    <property type="entry name" value="SecD_B"/>
    <property type="match status" value="1"/>
</dbReference>
<dbReference type="GO" id="GO:0043952">
    <property type="term" value="P:protein transport by the Sec complex"/>
    <property type="evidence" value="ECO:0007669"/>
    <property type="project" value="UniProtKB-UniRule"/>
</dbReference>
<reference evidence="14" key="1">
    <citation type="submission" date="2020-11" db="EMBL/GenBank/DDBJ databases">
        <title>Genome of Flavobacterium soyangense.</title>
        <authorList>
            <person name="Liu Q."/>
            <person name="Xin Y.-H."/>
        </authorList>
    </citation>
    <scope>NUCLEOTIDE SEQUENCE</scope>
    <source>
        <strain evidence="14">CGMCC 1.13493</strain>
    </source>
</reference>
<dbReference type="RefSeq" id="WP_194311657.1">
    <property type="nucleotide sequence ID" value="NZ_JADHEC010000012.1"/>
</dbReference>
<dbReference type="InterPro" id="IPR055344">
    <property type="entry name" value="SecD_SecF_C_bact"/>
</dbReference>
<dbReference type="InterPro" id="IPR022813">
    <property type="entry name" value="SecD/SecF_arch_bac"/>
</dbReference>
<dbReference type="Pfam" id="PF21760">
    <property type="entry name" value="SecD_1st"/>
    <property type="match status" value="1"/>
</dbReference>
<dbReference type="GO" id="GO:0015450">
    <property type="term" value="F:protein-transporting ATPase activity"/>
    <property type="evidence" value="ECO:0007669"/>
    <property type="project" value="InterPro"/>
</dbReference>
<dbReference type="PANTHER" id="PTHR30081">
    <property type="entry name" value="PROTEIN-EXPORT MEMBRANE PROTEIN SEC"/>
    <property type="match status" value="1"/>
</dbReference>